<dbReference type="EnsemblMetazoa" id="RPRC009670-RA">
    <property type="protein sequence ID" value="RPRC009670-PA"/>
    <property type="gene ID" value="RPRC009670"/>
</dbReference>
<dbReference type="EMBL" id="ACPB03000870">
    <property type="status" value="NOT_ANNOTATED_CDS"/>
    <property type="molecule type" value="Genomic_DNA"/>
</dbReference>
<dbReference type="Proteomes" id="UP000015103">
    <property type="component" value="Unassembled WGS sequence"/>
</dbReference>
<dbReference type="OMA" id="TQEDEHI"/>
<name>T1I050_RHOPR</name>
<keyword evidence="2" id="KW-1185">Reference proteome</keyword>
<dbReference type="InParanoid" id="T1I050"/>
<sequence length="192" mass="22274">MKVKNNKDEKKVKKEKCKTTKDNFLRAVKLIKNKDVKTSPLDSVFNRKVKRKVLNLCSHDSTIPNLRRPNSEVLPTNTQLLLSQLRKCTSEHNWSAAARCVYYMLDMNGKLLPVIWKSIIVILFNHPKVNAQNINDFLQMGLALRTYEEKSKFLLQLLSLPNDIRMFSCKIKRSGVKSEGTQEDEHIVEEFL</sequence>
<protein>
    <submittedName>
        <fullName evidence="1">Uncharacterized protein</fullName>
    </submittedName>
</protein>
<organism evidence="1 2">
    <name type="scientific">Rhodnius prolixus</name>
    <name type="common">Triatomid bug</name>
    <dbReference type="NCBI Taxonomy" id="13249"/>
    <lineage>
        <taxon>Eukaryota</taxon>
        <taxon>Metazoa</taxon>
        <taxon>Ecdysozoa</taxon>
        <taxon>Arthropoda</taxon>
        <taxon>Hexapoda</taxon>
        <taxon>Insecta</taxon>
        <taxon>Pterygota</taxon>
        <taxon>Neoptera</taxon>
        <taxon>Paraneoptera</taxon>
        <taxon>Hemiptera</taxon>
        <taxon>Heteroptera</taxon>
        <taxon>Panheteroptera</taxon>
        <taxon>Cimicomorpha</taxon>
        <taxon>Reduviidae</taxon>
        <taxon>Triatominae</taxon>
        <taxon>Rhodnius</taxon>
    </lineage>
</organism>
<accession>T1I050</accession>
<dbReference type="RefSeq" id="XP_073976702.1">
    <property type="nucleotide sequence ID" value="XM_074120601.1"/>
</dbReference>
<evidence type="ECO:0000313" key="2">
    <source>
        <dbReference type="Proteomes" id="UP000015103"/>
    </source>
</evidence>
<reference evidence="1" key="1">
    <citation type="submission" date="2015-05" db="UniProtKB">
        <authorList>
            <consortium name="EnsemblMetazoa"/>
        </authorList>
    </citation>
    <scope>IDENTIFICATION</scope>
</reference>
<dbReference type="HOGENOM" id="CLU_1416784_0_0_1"/>
<dbReference type="GeneID" id="141450297"/>
<evidence type="ECO:0000313" key="1">
    <source>
        <dbReference type="EnsemblMetazoa" id="RPRC009670-PA"/>
    </source>
</evidence>
<proteinExistence type="predicted"/>
<dbReference type="VEuPathDB" id="VectorBase:RPRC009670"/>
<dbReference type="AlphaFoldDB" id="T1I050"/>